<sequence>METSVELLNDESVVFNYTTFLSASCKKRVTLVDALKTLIPAFEISWSSSMPNGMSGSEKLQLQALKVLSTSVSDTNNIIRLLRLARAEHIDELIIRLPYALDEEQLSEIETRACTKIIQLDADGEELRAHLL</sequence>
<organism evidence="1 2">
    <name type="scientific">Photobacterium aquae</name>
    <dbReference type="NCBI Taxonomy" id="1195763"/>
    <lineage>
        <taxon>Bacteria</taxon>
        <taxon>Pseudomonadati</taxon>
        <taxon>Pseudomonadota</taxon>
        <taxon>Gammaproteobacteria</taxon>
        <taxon>Vibrionales</taxon>
        <taxon>Vibrionaceae</taxon>
        <taxon>Photobacterium</taxon>
    </lineage>
</organism>
<comment type="caution">
    <text evidence="1">The sequence shown here is derived from an EMBL/GenBank/DDBJ whole genome shotgun (WGS) entry which is preliminary data.</text>
</comment>
<accession>A0A0J1H6I8</accession>
<evidence type="ECO:0000313" key="2">
    <source>
        <dbReference type="Proteomes" id="UP000036097"/>
    </source>
</evidence>
<dbReference type="AlphaFoldDB" id="A0A0J1H6I8"/>
<reference evidence="1 2" key="1">
    <citation type="submission" date="2015-05" db="EMBL/GenBank/DDBJ databases">
        <title>Photobacterium galathea sp. nov.</title>
        <authorList>
            <person name="Machado H."/>
            <person name="Gram L."/>
        </authorList>
    </citation>
    <scope>NUCLEOTIDE SEQUENCE [LARGE SCALE GENOMIC DNA]</scope>
    <source>
        <strain evidence="1 2">CGMCC 1.12159</strain>
    </source>
</reference>
<dbReference type="EMBL" id="LDOT01000006">
    <property type="protein sequence ID" value="KLV07316.1"/>
    <property type="molecule type" value="Genomic_DNA"/>
</dbReference>
<proteinExistence type="predicted"/>
<dbReference type="Proteomes" id="UP000036097">
    <property type="component" value="Unassembled WGS sequence"/>
</dbReference>
<dbReference type="OrthoDB" id="6488871at2"/>
<dbReference type="PATRIC" id="fig|1195763.3.peg.1427"/>
<protein>
    <submittedName>
        <fullName evidence="1">Uncharacterized protein</fullName>
    </submittedName>
</protein>
<gene>
    <name evidence="1" type="ORF">ABT56_06685</name>
</gene>
<name>A0A0J1H6I8_9GAMM</name>
<dbReference type="RefSeq" id="WP_047878070.1">
    <property type="nucleotide sequence ID" value="NZ_LDOT01000006.1"/>
</dbReference>
<evidence type="ECO:0000313" key="1">
    <source>
        <dbReference type="EMBL" id="KLV07316.1"/>
    </source>
</evidence>
<keyword evidence="2" id="KW-1185">Reference proteome</keyword>